<dbReference type="RefSeq" id="WP_110374208.1">
    <property type="nucleotide sequence ID" value="NZ_CAKNFM010000006.1"/>
</dbReference>
<keyword evidence="5 11" id="KW-0812">Transmembrane</keyword>
<feature type="transmembrane region" description="Helical" evidence="11">
    <location>
        <begin position="31"/>
        <end position="54"/>
    </location>
</feature>
<evidence type="ECO:0000256" key="1">
    <source>
        <dbReference type="ARBA" id="ARBA00004141"/>
    </source>
</evidence>
<evidence type="ECO:0000256" key="3">
    <source>
        <dbReference type="ARBA" id="ARBA00021237"/>
    </source>
</evidence>
<reference evidence="12 13" key="1">
    <citation type="submission" date="2018-05" db="EMBL/GenBank/DDBJ databases">
        <title>Genomic Encyclopedia of Type Strains, Phase IV (KMG-IV): sequencing the most valuable type-strain genomes for metagenomic binning, comparative biology and taxonomic classification.</title>
        <authorList>
            <person name="Goeker M."/>
        </authorList>
    </citation>
    <scope>NUCLEOTIDE SEQUENCE [LARGE SCALE GENOMIC DNA]</scope>
    <source>
        <strain evidence="12 13">DSM 6462</strain>
    </source>
</reference>
<evidence type="ECO:0000256" key="2">
    <source>
        <dbReference type="ARBA" id="ARBA00008208"/>
    </source>
</evidence>
<dbReference type="GO" id="GO:0016020">
    <property type="term" value="C:membrane"/>
    <property type="evidence" value="ECO:0007669"/>
    <property type="project" value="UniProtKB-SubCell"/>
</dbReference>
<dbReference type="AlphaFoldDB" id="A0A2V3UCH4"/>
<keyword evidence="6" id="KW-0732">Signal</keyword>
<feature type="transmembrane region" description="Helical" evidence="11">
    <location>
        <begin position="66"/>
        <end position="85"/>
    </location>
</feature>
<evidence type="ECO:0000256" key="9">
    <source>
        <dbReference type="ARBA" id="ARBA00023139"/>
    </source>
</evidence>
<dbReference type="EMBL" id="QJJK01000003">
    <property type="protein sequence ID" value="PXW61931.1"/>
    <property type="molecule type" value="Genomic_DNA"/>
</dbReference>
<comment type="caution">
    <text evidence="12">The sequence shown here is derived from an EMBL/GenBank/DDBJ whole genome shotgun (WGS) entry which is preliminary data.</text>
</comment>
<proteinExistence type="inferred from homology"/>
<evidence type="ECO:0000256" key="4">
    <source>
        <dbReference type="ARBA" id="ARBA00022475"/>
    </source>
</evidence>
<sequence length="87" mass="9210">MSFNRLILAACLPLAGCTSVGAPSLPLFGAYFPAWLACAVAGILGAVVIRVIFIPIGIDDVLPWRLLVYVCLALAIAFAVSRFVFGR</sequence>
<gene>
    <name evidence="12" type="ORF">C7450_103453</name>
</gene>
<evidence type="ECO:0000256" key="8">
    <source>
        <dbReference type="ARBA" id="ARBA00023136"/>
    </source>
</evidence>
<evidence type="ECO:0000313" key="13">
    <source>
        <dbReference type="Proteomes" id="UP000248021"/>
    </source>
</evidence>
<evidence type="ECO:0000256" key="10">
    <source>
        <dbReference type="ARBA" id="ARBA00023288"/>
    </source>
</evidence>
<dbReference type="Proteomes" id="UP000248021">
    <property type="component" value="Unassembled WGS sequence"/>
</dbReference>
<evidence type="ECO:0000256" key="11">
    <source>
        <dbReference type="SAM" id="Phobius"/>
    </source>
</evidence>
<keyword evidence="7 11" id="KW-1133">Transmembrane helix</keyword>
<dbReference type="Pfam" id="PF17090">
    <property type="entry name" value="Ytca"/>
    <property type="match status" value="1"/>
</dbReference>
<evidence type="ECO:0000313" key="12">
    <source>
        <dbReference type="EMBL" id="PXW61931.1"/>
    </source>
</evidence>
<comment type="similarity">
    <text evidence="2">Belongs to the YtcA family.</text>
</comment>
<keyword evidence="13" id="KW-1185">Reference proteome</keyword>
<accession>A0A2V3UCH4</accession>
<dbReference type="InterPro" id="IPR031381">
    <property type="entry name" value="YtcA"/>
</dbReference>
<name>A0A2V3UCH4_9HYPH</name>
<dbReference type="OrthoDB" id="5958921at2"/>
<keyword evidence="4" id="KW-1003">Cell membrane</keyword>
<comment type="subcellular location">
    <subcellularLocation>
        <location evidence="1">Membrane</location>
        <topology evidence="1">Multi-pass membrane protein</topology>
    </subcellularLocation>
</comment>
<evidence type="ECO:0000256" key="6">
    <source>
        <dbReference type="ARBA" id="ARBA00022729"/>
    </source>
</evidence>
<organism evidence="12 13">
    <name type="scientific">Chelatococcus asaccharovorans</name>
    <dbReference type="NCBI Taxonomy" id="28210"/>
    <lineage>
        <taxon>Bacteria</taxon>
        <taxon>Pseudomonadati</taxon>
        <taxon>Pseudomonadota</taxon>
        <taxon>Alphaproteobacteria</taxon>
        <taxon>Hyphomicrobiales</taxon>
        <taxon>Chelatococcaceae</taxon>
        <taxon>Chelatococcus</taxon>
    </lineage>
</organism>
<evidence type="ECO:0000256" key="5">
    <source>
        <dbReference type="ARBA" id="ARBA00022692"/>
    </source>
</evidence>
<protein>
    <recommendedName>
        <fullName evidence="3">Uncharacterized protein YtcA</fullName>
    </recommendedName>
</protein>
<keyword evidence="10" id="KW-0449">Lipoprotein</keyword>
<evidence type="ECO:0000256" key="7">
    <source>
        <dbReference type="ARBA" id="ARBA00022989"/>
    </source>
</evidence>
<keyword evidence="8 11" id="KW-0472">Membrane</keyword>
<keyword evidence="9" id="KW-0564">Palmitate</keyword>